<feature type="transmembrane region" description="Helical" evidence="1">
    <location>
        <begin position="60"/>
        <end position="84"/>
    </location>
</feature>
<feature type="transmembrane region" description="Helical" evidence="1">
    <location>
        <begin position="161"/>
        <end position="188"/>
    </location>
</feature>
<dbReference type="AlphaFoldDB" id="A0A9D1JVH7"/>
<reference evidence="2" key="2">
    <citation type="journal article" date="2021" name="PeerJ">
        <title>Extensive microbial diversity within the chicken gut microbiome revealed by metagenomics and culture.</title>
        <authorList>
            <person name="Gilroy R."/>
            <person name="Ravi A."/>
            <person name="Getino M."/>
            <person name="Pursley I."/>
            <person name="Horton D.L."/>
            <person name="Alikhan N.F."/>
            <person name="Baker D."/>
            <person name="Gharbi K."/>
            <person name="Hall N."/>
            <person name="Watson M."/>
            <person name="Adriaenssens E.M."/>
            <person name="Foster-Nyarko E."/>
            <person name="Jarju S."/>
            <person name="Secka A."/>
            <person name="Antonio M."/>
            <person name="Oren A."/>
            <person name="Chaudhuri R.R."/>
            <person name="La Ragione R."/>
            <person name="Hildebrand F."/>
            <person name="Pallen M.J."/>
        </authorList>
    </citation>
    <scope>NUCLEOTIDE SEQUENCE</scope>
    <source>
        <strain evidence="2">ChiHjej10B9-9673</strain>
    </source>
</reference>
<keyword evidence="1" id="KW-0812">Transmembrane</keyword>
<protein>
    <submittedName>
        <fullName evidence="2">ECF transporter S component</fullName>
    </submittedName>
</protein>
<dbReference type="Gene3D" id="1.10.1760.20">
    <property type="match status" value="1"/>
</dbReference>
<dbReference type="GO" id="GO:0022857">
    <property type="term" value="F:transmembrane transporter activity"/>
    <property type="evidence" value="ECO:0007669"/>
    <property type="project" value="InterPro"/>
</dbReference>
<feature type="transmembrane region" description="Helical" evidence="1">
    <location>
        <begin position="123"/>
        <end position="149"/>
    </location>
</feature>
<feature type="transmembrane region" description="Helical" evidence="1">
    <location>
        <begin position="12"/>
        <end position="29"/>
    </location>
</feature>
<feature type="transmembrane region" description="Helical" evidence="1">
    <location>
        <begin position="35"/>
        <end position="53"/>
    </location>
</feature>
<proteinExistence type="predicted"/>
<comment type="caution">
    <text evidence="2">The sequence shown here is derived from an EMBL/GenBank/DDBJ whole genome shotgun (WGS) entry which is preliminary data.</text>
</comment>
<accession>A0A9D1JVH7</accession>
<gene>
    <name evidence="2" type="ORF">IAC18_04640</name>
</gene>
<evidence type="ECO:0000313" key="3">
    <source>
        <dbReference type="Proteomes" id="UP000824001"/>
    </source>
</evidence>
<keyword evidence="1" id="KW-1133">Transmembrane helix</keyword>
<name>A0A9D1JVH7_9FIRM</name>
<keyword evidence="1" id="KW-0472">Membrane</keyword>
<dbReference type="EMBL" id="DVJK01000130">
    <property type="protein sequence ID" value="HIS66833.1"/>
    <property type="molecule type" value="Genomic_DNA"/>
</dbReference>
<dbReference type="InterPro" id="IPR024529">
    <property type="entry name" value="ECF_trnsprt_substrate-spec"/>
</dbReference>
<evidence type="ECO:0000313" key="2">
    <source>
        <dbReference type="EMBL" id="HIS66833.1"/>
    </source>
</evidence>
<reference evidence="2" key="1">
    <citation type="submission" date="2020-10" db="EMBL/GenBank/DDBJ databases">
        <authorList>
            <person name="Gilroy R."/>
        </authorList>
    </citation>
    <scope>NUCLEOTIDE SEQUENCE</scope>
    <source>
        <strain evidence="2">ChiHjej10B9-9673</strain>
    </source>
</reference>
<organism evidence="2 3">
    <name type="scientific">Candidatus Scatomorpha merdipullorum</name>
    <dbReference type="NCBI Taxonomy" id="2840927"/>
    <lineage>
        <taxon>Bacteria</taxon>
        <taxon>Bacillati</taxon>
        <taxon>Bacillota</taxon>
        <taxon>Clostridia</taxon>
        <taxon>Eubacteriales</taxon>
        <taxon>Candidatus Scatomorpha</taxon>
    </lineage>
</organism>
<feature type="transmembrane region" description="Helical" evidence="1">
    <location>
        <begin position="90"/>
        <end position="111"/>
    </location>
</feature>
<sequence>MANSSTEKTRRMVVLSILTALVVVLQLVASNILIGTFPLTLTLVPVVIGSALCGPKAGAWLGSVFGVVVLIMCVIGVDAGGSVLWNANPFLTALICIGKGALAGFCAGLAYKAVAKKNSLGGVITAAVVSPVVNTGTFIIGLTVLFNPILVSWAGDAGSDVITYILVVLVGVNFLLELTINLVLSTVIERIINYRVRRLA</sequence>
<evidence type="ECO:0000256" key="1">
    <source>
        <dbReference type="SAM" id="Phobius"/>
    </source>
</evidence>
<dbReference type="Pfam" id="PF12822">
    <property type="entry name" value="ECF_trnsprt"/>
    <property type="match status" value="1"/>
</dbReference>
<dbReference type="Proteomes" id="UP000824001">
    <property type="component" value="Unassembled WGS sequence"/>
</dbReference>